<evidence type="ECO:0000313" key="1">
    <source>
        <dbReference type="EMBL" id="PGH18734.1"/>
    </source>
</evidence>
<accession>A0A2B7Y3Q1</accession>
<comment type="caution">
    <text evidence="1">The sequence shown here is derived from an EMBL/GenBank/DDBJ whole genome shotgun (WGS) entry which is preliminary data.</text>
</comment>
<keyword evidence="2" id="KW-1185">Reference proteome</keyword>
<dbReference type="Proteomes" id="UP000223968">
    <property type="component" value="Unassembled WGS sequence"/>
</dbReference>
<reference evidence="1 2" key="1">
    <citation type="submission" date="2017-10" db="EMBL/GenBank/DDBJ databases">
        <title>Comparative genomics in systemic dimorphic fungi from Ajellomycetaceae.</title>
        <authorList>
            <person name="Munoz J.F."/>
            <person name="Mcewen J.G."/>
            <person name="Clay O.K."/>
            <person name="Cuomo C.A."/>
        </authorList>
    </citation>
    <scope>NUCLEOTIDE SEQUENCE [LARGE SCALE GENOMIC DNA]</scope>
    <source>
        <strain evidence="1 2">UAMH5409</strain>
    </source>
</reference>
<protein>
    <submittedName>
        <fullName evidence="1">Uncharacterized protein</fullName>
    </submittedName>
</protein>
<dbReference type="EMBL" id="PDNB01000002">
    <property type="protein sequence ID" value="PGH18734.1"/>
    <property type="molecule type" value="Genomic_DNA"/>
</dbReference>
<sequence>MTLSVGAATKTRRHPHPKPARHVLFNGLCVDISSIEYEPWLSPLTASGTAIPTFSVPEMTLGLHLLWRVRNSTLVENWNGAQGAQVPNHLPYLDSWDSWNTPVSCALSN</sequence>
<dbReference type="AlphaFoldDB" id="A0A2B7Y3Q1"/>
<gene>
    <name evidence="1" type="ORF">AJ79_00147</name>
</gene>
<name>A0A2B7Y3Q1_9EURO</name>
<organism evidence="1 2">
    <name type="scientific">Helicocarpus griseus UAMH5409</name>
    <dbReference type="NCBI Taxonomy" id="1447875"/>
    <lineage>
        <taxon>Eukaryota</taxon>
        <taxon>Fungi</taxon>
        <taxon>Dikarya</taxon>
        <taxon>Ascomycota</taxon>
        <taxon>Pezizomycotina</taxon>
        <taxon>Eurotiomycetes</taxon>
        <taxon>Eurotiomycetidae</taxon>
        <taxon>Onygenales</taxon>
        <taxon>Ajellomycetaceae</taxon>
        <taxon>Helicocarpus</taxon>
    </lineage>
</organism>
<proteinExistence type="predicted"/>
<evidence type="ECO:0000313" key="2">
    <source>
        <dbReference type="Proteomes" id="UP000223968"/>
    </source>
</evidence>